<accession>A0A699UGJ9</accession>
<feature type="non-terminal residue" evidence="2">
    <location>
        <position position="1"/>
    </location>
</feature>
<dbReference type="EMBL" id="BKCJ011334651">
    <property type="protein sequence ID" value="GFD22122.1"/>
    <property type="molecule type" value="Genomic_DNA"/>
</dbReference>
<protein>
    <submittedName>
        <fullName evidence="2">Uncharacterized protein</fullName>
    </submittedName>
</protein>
<feature type="region of interest" description="Disordered" evidence="1">
    <location>
        <begin position="1"/>
        <end position="28"/>
    </location>
</feature>
<sequence length="45" mass="4590">ALRSNQSNSASFESQNDSGGMSKSRDSQVTIGGIGVAVLSGAMMR</sequence>
<evidence type="ECO:0000313" key="2">
    <source>
        <dbReference type="EMBL" id="GFD22122.1"/>
    </source>
</evidence>
<gene>
    <name evidence="2" type="ORF">Tci_894091</name>
</gene>
<organism evidence="2">
    <name type="scientific">Tanacetum cinerariifolium</name>
    <name type="common">Dalmatian daisy</name>
    <name type="synonym">Chrysanthemum cinerariifolium</name>
    <dbReference type="NCBI Taxonomy" id="118510"/>
    <lineage>
        <taxon>Eukaryota</taxon>
        <taxon>Viridiplantae</taxon>
        <taxon>Streptophyta</taxon>
        <taxon>Embryophyta</taxon>
        <taxon>Tracheophyta</taxon>
        <taxon>Spermatophyta</taxon>
        <taxon>Magnoliopsida</taxon>
        <taxon>eudicotyledons</taxon>
        <taxon>Gunneridae</taxon>
        <taxon>Pentapetalae</taxon>
        <taxon>asterids</taxon>
        <taxon>campanulids</taxon>
        <taxon>Asterales</taxon>
        <taxon>Asteraceae</taxon>
        <taxon>Asteroideae</taxon>
        <taxon>Anthemideae</taxon>
        <taxon>Anthemidinae</taxon>
        <taxon>Tanacetum</taxon>
    </lineage>
</organism>
<proteinExistence type="predicted"/>
<feature type="compositionally biased region" description="Polar residues" evidence="1">
    <location>
        <begin position="1"/>
        <end position="21"/>
    </location>
</feature>
<dbReference type="AlphaFoldDB" id="A0A699UGJ9"/>
<reference evidence="2" key="1">
    <citation type="journal article" date="2019" name="Sci. Rep.">
        <title>Draft genome of Tanacetum cinerariifolium, the natural source of mosquito coil.</title>
        <authorList>
            <person name="Yamashiro T."/>
            <person name="Shiraishi A."/>
            <person name="Satake H."/>
            <person name="Nakayama K."/>
        </authorList>
    </citation>
    <scope>NUCLEOTIDE SEQUENCE</scope>
</reference>
<evidence type="ECO:0000256" key="1">
    <source>
        <dbReference type="SAM" id="MobiDB-lite"/>
    </source>
</evidence>
<comment type="caution">
    <text evidence="2">The sequence shown here is derived from an EMBL/GenBank/DDBJ whole genome shotgun (WGS) entry which is preliminary data.</text>
</comment>
<name>A0A699UGJ9_TANCI</name>